<feature type="domain" description="YopX protein" evidence="1">
    <location>
        <begin position="47"/>
        <end position="122"/>
    </location>
</feature>
<dbReference type="EMBL" id="MT145022">
    <property type="protein sequence ID" value="QJI02685.1"/>
    <property type="molecule type" value="Genomic_DNA"/>
</dbReference>
<evidence type="ECO:0000259" key="1">
    <source>
        <dbReference type="Pfam" id="PF09643"/>
    </source>
</evidence>
<name>A0A6M3XXH4_9ZZZZ</name>
<dbReference type="InterPro" id="IPR023385">
    <property type="entry name" value="YopX-like_C"/>
</dbReference>
<organism evidence="2">
    <name type="scientific">viral metagenome</name>
    <dbReference type="NCBI Taxonomy" id="1070528"/>
    <lineage>
        <taxon>unclassified sequences</taxon>
        <taxon>metagenomes</taxon>
        <taxon>organismal metagenomes</taxon>
    </lineage>
</organism>
<accession>A0A6M3XXH4</accession>
<dbReference type="SUPFAM" id="SSF159006">
    <property type="entry name" value="YopX-like"/>
    <property type="match status" value="1"/>
</dbReference>
<gene>
    <name evidence="2" type="ORF">TM448B03531_0008</name>
</gene>
<reference evidence="2" key="1">
    <citation type="submission" date="2020-03" db="EMBL/GenBank/DDBJ databases">
        <title>The deep terrestrial virosphere.</title>
        <authorList>
            <person name="Holmfeldt K."/>
            <person name="Nilsson E."/>
            <person name="Simone D."/>
            <person name="Lopez-Fernandez M."/>
            <person name="Wu X."/>
            <person name="de Brujin I."/>
            <person name="Lundin D."/>
            <person name="Andersson A."/>
            <person name="Bertilsson S."/>
            <person name="Dopson M."/>
        </authorList>
    </citation>
    <scope>NUCLEOTIDE SEQUENCE</scope>
    <source>
        <strain evidence="2">TM448B03531</strain>
    </source>
</reference>
<sequence length="125" mass="14577">MRPIKLRQPIFLKGKFQSWHYWGFISDGNFVGPETNLSTIREAEKNSQQFTDLNDKNGKEVYEGDIVKDGEFIGKVFFKNGSFCVSYINTPQEFGDEYYPVYNKMNTHEVIGNIYESPKLMEVKE</sequence>
<dbReference type="AlphaFoldDB" id="A0A6M3XXH4"/>
<proteinExistence type="predicted"/>
<dbReference type="Gene3D" id="2.30.30.290">
    <property type="entry name" value="YopX-like domains"/>
    <property type="match status" value="1"/>
</dbReference>
<evidence type="ECO:0000313" key="2">
    <source>
        <dbReference type="EMBL" id="QJI02685.1"/>
    </source>
</evidence>
<protein>
    <submittedName>
        <fullName evidence="2">Putative YopX protein</fullName>
    </submittedName>
</protein>
<dbReference type="InterPro" id="IPR019096">
    <property type="entry name" value="YopX_protein"/>
</dbReference>
<dbReference type="Pfam" id="PF09643">
    <property type="entry name" value="YopX"/>
    <property type="match status" value="1"/>
</dbReference>